<keyword evidence="2" id="KW-1185">Reference proteome</keyword>
<sequence length="129" mass="14813">MDEIKDSVKLASCVALGYDNLDIQFKTKNPTVESGTKQDDLKFVKKIWESSPLNDDREPQNVPAHKSVPKFIRMVELAHKYSIRDADPRNYLHLAYLDAVNCWECEGIRASEELGLRAWMLPELDLFTS</sequence>
<accession>A0A067LVB3</accession>
<dbReference type="OrthoDB" id="4743193at2759"/>
<name>A0A067LVB3_BOTB1</name>
<evidence type="ECO:0000313" key="1">
    <source>
        <dbReference type="EMBL" id="KDQ07084.1"/>
    </source>
</evidence>
<dbReference type="Proteomes" id="UP000027195">
    <property type="component" value="Unassembled WGS sequence"/>
</dbReference>
<proteinExistence type="predicted"/>
<dbReference type="EMBL" id="KL198115">
    <property type="protein sequence ID" value="KDQ07084.1"/>
    <property type="molecule type" value="Genomic_DNA"/>
</dbReference>
<reference evidence="2" key="1">
    <citation type="journal article" date="2014" name="Proc. Natl. Acad. Sci. U.S.A.">
        <title>Extensive sampling of basidiomycete genomes demonstrates inadequacy of the white-rot/brown-rot paradigm for wood decay fungi.</title>
        <authorList>
            <person name="Riley R."/>
            <person name="Salamov A.A."/>
            <person name="Brown D.W."/>
            <person name="Nagy L.G."/>
            <person name="Floudas D."/>
            <person name="Held B.W."/>
            <person name="Levasseur A."/>
            <person name="Lombard V."/>
            <person name="Morin E."/>
            <person name="Otillar R."/>
            <person name="Lindquist E.A."/>
            <person name="Sun H."/>
            <person name="LaButti K.M."/>
            <person name="Schmutz J."/>
            <person name="Jabbour D."/>
            <person name="Luo H."/>
            <person name="Baker S.E."/>
            <person name="Pisabarro A.G."/>
            <person name="Walton J.D."/>
            <person name="Blanchette R.A."/>
            <person name="Henrissat B."/>
            <person name="Martin F."/>
            <person name="Cullen D."/>
            <person name="Hibbett D.S."/>
            <person name="Grigoriev I.V."/>
        </authorList>
    </citation>
    <scope>NUCLEOTIDE SEQUENCE [LARGE SCALE GENOMIC DNA]</scope>
    <source>
        <strain evidence="2">FD-172 SS1</strain>
    </source>
</reference>
<gene>
    <name evidence="1" type="ORF">BOTBODRAFT_180977</name>
</gene>
<dbReference type="HOGENOM" id="CLU_1948478_0_0_1"/>
<evidence type="ECO:0000313" key="2">
    <source>
        <dbReference type="Proteomes" id="UP000027195"/>
    </source>
</evidence>
<organism evidence="1 2">
    <name type="scientific">Botryobasidium botryosum (strain FD-172 SS1)</name>
    <dbReference type="NCBI Taxonomy" id="930990"/>
    <lineage>
        <taxon>Eukaryota</taxon>
        <taxon>Fungi</taxon>
        <taxon>Dikarya</taxon>
        <taxon>Basidiomycota</taxon>
        <taxon>Agaricomycotina</taxon>
        <taxon>Agaricomycetes</taxon>
        <taxon>Cantharellales</taxon>
        <taxon>Botryobasidiaceae</taxon>
        <taxon>Botryobasidium</taxon>
    </lineage>
</organism>
<protein>
    <submittedName>
        <fullName evidence="1">Uncharacterized protein</fullName>
    </submittedName>
</protein>
<dbReference type="InParanoid" id="A0A067LVB3"/>
<dbReference type="AlphaFoldDB" id="A0A067LVB3"/>